<comment type="caution">
    <text evidence="3">The sequence shown here is derived from an EMBL/GenBank/DDBJ whole genome shotgun (WGS) entry which is preliminary data.</text>
</comment>
<dbReference type="InterPro" id="IPR025676">
    <property type="entry name" value="Clr5_dom"/>
</dbReference>
<feature type="compositionally biased region" description="Basic and acidic residues" evidence="1">
    <location>
        <begin position="165"/>
        <end position="182"/>
    </location>
</feature>
<evidence type="ECO:0000313" key="4">
    <source>
        <dbReference type="Proteomes" id="UP001201980"/>
    </source>
</evidence>
<dbReference type="EMBL" id="JAKWBI020000259">
    <property type="protein sequence ID" value="KAJ2897731.1"/>
    <property type="molecule type" value="Genomic_DNA"/>
</dbReference>
<keyword evidence="4" id="KW-1185">Reference proteome</keyword>
<feature type="compositionally biased region" description="Low complexity" evidence="1">
    <location>
        <begin position="183"/>
        <end position="194"/>
    </location>
</feature>
<feature type="region of interest" description="Disordered" evidence="1">
    <location>
        <begin position="165"/>
        <end position="199"/>
    </location>
</feature>
<name>A0AAD5RMI1_9PEZI</name>
<gene>
    <name evidence="3" type="ORF">MKZ38_004407</name>
</gene>
<evidence type="ECO:0000259" key="2">
    <source>
        <dbReference type="Pfam" id="PF14420"/>
    </source>
</evidence>
<sequence length="465" mass="52021">MRSIAPAPARGPANGVVFSAQCQITPQPYSSTSDLDLWKETILCWYLKDGMKLRHVQDNLSKKGIRVTTNQLKHKFTRWNVEKNRRRKSAASLAGTQDGSATPVGYCQEVATKITRTLHSSRSSLVVMCTQTVWQIQVHYQHRPALRTWWWWDLYADLQDQPRKLLDKPDRDRTGTSEDASRSDWSPDSESSSRTALSDLPDATDDPLITFGLIAMFTKLRTASCIETLLQQSQVICHSPSVKRAKTLVQDIYDNNGGDAEHFHEELLSLLSEIPTCIRSALGDLHPITTTLMSWLGHEGARFFLSVNKLDSSTLSPDILSSMYPAVEAHRWSPSASPADTKLFLNMARNFHRAVSHLADRAPDTAGPQSLRWHKGVASEFLAVAERRRCLVGPSPFHAVATGLLEEAIRYYPKSQDGHVALSQLGLLRQWYAEVGDWERGDRVQAAGDQIFAQRMAGNMEGNGL</sequence>
<feature type="domain" description="Clr5" evidence="2">
    <location>
        <begin position="32"/>
        <end position="83"/>
    </location>
</feature>
<evidence type="ECO:0000256" key="1">
    <source>
        <dbReference type="SAM" id="MobiDB-lite"/>
    </source>
</evidence>
<dbReference type="Proteomes" id="UP001201980">
    <property type="component" value="Unassembled WGS sequence"/>
</dbReference>
<reference evidence="3" key="1">
    <citation type="submission" date="2022-07" db="EMBL/GenBank/DDBJ databases">
        <title>Draft genome sequence of Zalerion maritima ATCC 34329, a (micro)plastics degrading marine fungus.</title>
        <authorList>
            <person name="Paco A."/>
            <person name="Goncalves M.F.M."/>
            <person name="Rocha-Santos T.A.P."/>
            <person name="Alves A."/>
        </authorList>
    </citation>
    <scope>NUCLEOTIDE SEQUENCE</scope>
    <source>
        <strain evidence="3">ATCC 34329</strain>
    </source>
</reference>
<dbReference type="AlphaFoldDB" id="A0AAD5RMI1"/>
<proteinExistence type="predicted"/>
<dbReference type="Pfam" id="PF14420">
    <property type="entry name" value="Clr5"/>
    <property type="match status" value="1"/>
</dbReference>
<organism evidence="3 4">
    <name type="scientific">Zalerion maritima</name>
    <dbReference type="NCBI Taxonomy" id="339359"/>
    <lineage>
        <taxon>Eukaryota</taxon>
        <taxon>Fungi</taxon>
        <taxon>Dikarya</taxon>
        <taxon>Ascomycota</taxon>
        <taxon>Pezizomycotina</taxon>
        <taxon>Sordariomycetes</taxon>
        <taxon>Lulworthiomycetidae</taxon>
        <taxon>Lulworthiales</taxon>
        <taxon>Lulworthiaceae</taxon>
        <taxon>Zalerion</taxon>
    </lineage>
</organism>
<accession>A0AAD5RMI1</accession>
<evidence type="ECO:0000313" key="3">
    <source>
        <dbReference type="EMBL" id="KAJ2897731.1"/>
    </source>
</evidence>
<protein>
    <recommendedName>
        <fullName evidence="2">Clr5 domain-containing protein</fullName>
    </recommendedName>
</protein>